<dbReference type="InterPro" id="IPR002123">
    <property type="entry name" value="Plipid/glycerol_acylTrfase"/>
</dbReference>
<feature type="region of interest" description="Disordered" evidence="2">
    <location>
        <begin position="76"/>
        <end position="103"/>
    </location>
</feature>
<dbReference type="SMART" id="SM00563">
    <property type="entry name" value="PlsC"/>
    <property type="match status" value="1"/>
</dbReference>
<dbReference type="AlphaFoldDB" id="A0A7S2APE1"/>
<accession>A0A7S2APE1</accession>
<feature type="region of interest" description="Disordered" evidence="2">
    <location>
        <begin position="1"/>
        <end position="54"/>
    </location>
</feature>
<dbReference type="Pfam" id="PF01553">
    <property type="entry name" value="Acyltransferase"/>
    <property type="match status" value="1"/>
</dbReference>
<feature type="compositionally biased region" description="Low complexity" evidence="2">
    <location>
        <begin position="10"/>
        <end position="41"/>
    </location>
</feature>
<feature type="short sequence motif" description="HXXXXD motif" evidence="1">
    <location>
        <begin position="250"/>
        <end position="255"/>
    </location>
</feature>
<dbReference type="SUPFAM" id="SSF69593">
    <property type="entry name" value="Glycerol-3-phosphate (1)-acyltransferase"/>
    <property type="match status" value="1"/>
</dbReference>
<dbReference type="GO" id="GO:0004366">
    <property type="term" value="F:glycerol-3-phosphate O-acyltransferase activity"/>
    <property type="evidence" value="ECO:0007669"/>
    <property type="project" value="InterPro"/>
</dbReference>
<proteinExistence type="predicted"/>
<feature type="domain" description="Phospholipid/glycerol acyltransferase" evidence="3">
    <location>
        <begin position="244"/>
        <end position="392"/>
    </location>
</feature>
<evidence type="ECO:0000259" key="3">
    <source>
        <dbReference type="SMART" id="SM00563"/>
    </source>
</evidence>
<dbReference type="InterPro" id="IPR016222">
    <property type="entry name" value="G3P_O-acylTrfase_chlp"/>
</dbReference>
<organism evidence="4">
    <name type="scientific">Pycnococcus provasolii</name>
    <dbReference type="NCBI Taxonomy" id="41880"/>
    <lineage>
        <taxon>Eukaryota</taxon>
        <taxon>Viridiplantae</taxon>
        <taxon>Chlorophyta</taxon>
        <taxon>Pseudoscourfieldiophyceae</taxon>
        <taxon>Pseudoscourfieldiales</taxon>
        <taxon>Pycnococcaceae</taxon>
        <taxon>Pycnococcus</taxon>
    </lineage>
</organism>
<dbReference type="Gene3D" id="3.40.1130.10">
    <property type="entry name" value="Glycerol-3-phosphate (1)-acyltransferase"/>
    <property type="match status" value="1"/>
</dbReference>
<dbReference type="GO" id="GO:0009570">
    <property type="term" value="C:chloroplast stroma"/>
    <property type="evidence" value="ECO:0007669"/>
    <property type="project" value="TreeGrafter"/>
</dbReference>
<reference evidence="4" key="1">
    <citation type="submission" date="2021-01" db="EMBL/GenBank/DDBJ databases">
        <authorList>
            <person name="Corre E."/>
            <person name="Pelletier E."/>
            <person name="Niang G."/>
            <person name="Scheremetjew M."/>
            <person name="Finn R."/>
            <person name="Kale V."/>
            <person name="Holt S."/>
            <person name="Cochrane G."/>
            <person name="Meng A."/>
            <person name="Brown T."/>
            <person name="Cohen L."/>
        </authorList>
    </citation>
    <scope>NUCLEOTIDE SEQUENCE</scope>
    <source>
        <strain evidence="4">RCC733</strain>
    </source>
</reference>
<sequence>MMMMHLARGSSPLALPSARSSSVALSRSASSSSSMSMSSSMRMRRSKNSSSLRIARARDATAGRFNTVVRASSSPVEVKEKPAETKKTKAATKKAEVAAPKRRRKRDMVKSFIKMRILDLILLTVNDEKGMNKIAGRFPTKYQTTFIELFDSYRTQLAIKHGGDNEKALKEAVQIFKVLVRAYARQLDNPHEFASTHYSVRSPFDYYYMAQAYVGALIDYDRSIVGGIKNFDTAKAQIDAGENVVLFANHQSEADAAFLTLMTEESHPGFGYSCRYVAGDRVVNDLMAKPFSMGRNLFCINSKKHINDVPELRSAKMKQNIKTVKEMEQKLKEGGQLIWIAPHGGRDRRAADGTLVPGEFDKDAVALMTKLALKAGAGGTKTHFYPFSMATYDLMPPPSGLEKSLGEKRVVNYTGCGIALAEEIDLSPEAVKARAGAKADLEKDELAVETAKQVYDAVCKLYTTIEGCTGTGSEFPLPEGAARPWKDATA</sequence>
<evidence type="ECO:0000256" key="2">
    <source>
        <dbReference type="SAM" id="MobiDB-lite"/>
    </source>
</evidence>
<evidence type="ECO:0000313" key="4">
    <source>
        <dbReference type="EMBL" id="CAD9372820.1"/>
    </source>
</evidence>
<name>A0A7S2APE1_9CHLO</name>
<dbReference type="GO" id="GO:0006655">
    <property type="term" value="P:phosphatidylglycerol biosynthetic process"/>
    <property type="evidence" value="ECO:0007669"/>
    <property type="project" value="TreeGrafter"/>
</dbReference>
<dbReference type="PANTHER" id="PTHR35695">
    <property type="entry name" value="GLYCEROL-3-PHOSPHATE ACYLTRANSFERASE, CHLOROPLASTIC"/>
    <property type="match status" value="1"/>
</dbReference>
<dbReference type="EMBL" id="HBGR01003764">
    <property type="protein sequence ID" value="CAD9372820.1"/>
    <property type="molecule type" value="Transcribed_RNA"/>
</dbReference>
<gene>
    <name evidence="4" type="ORF">PPRO1471_LOCUS2516</name>
</gene>
<dbReference type="PIRSF" id="PIRSF000431">
    <property type="entry name" value="Glycerol-3-P_O-acyltransfrase"/>
    <property type="match status" value="1"/>
</dbReference>
<evidence type="ECO:0000256" key="1">
    <source>
        <dbReference type="PIRSR" id="PIRSR000431-2"/>
    </source>
</evidence>
<dbReference type="PANTHER" id="PTHR35695:SF1">
    <property type="entry name" value="GLYCEROL-3-PHOSPHATE ACYLTRANSFERASE, CHLOROPLASTIC"/>
    <property type="match status" value="1"/>
</dbReference>
<protein>
    <recommendedName>
        <fullName evidence="3">Phospholipid/glycerol acyltransferase domain-containing protein</fullName>
    </recommendedName>
</protein>
<feature type="compositionally biased region" description="Basic and acidic residues" evidence="2">
    <location>
        <begin position="77"/>
        <end position="87"/>
    </location>
</feature>